<organism evidence="2 3">
    <name type="scientific">Protopolystoma xenopodis</name>
    <dbReference type="NCBI Taxonomy" id="117903"/>
    <lineage>
        <taxon>Eukaryota</taxon>
        <taxon>Metazoa</taxon>
        <taxon>Spiralia</taxon>
        <taxon>Lophotrochozoa</taxon>
        <taxon>Platyhelminthes</taxon>
        <taxon>Monogenea</taxon>
        <taxon>Polyopisthocotylea</taxon>
        <taxon>Polystomatidea</taxon>
        <taxon>Polystomatidae</taxon>
        <taxon>Protopolystoma</taxon>
    </lineage>
</organism>
<comment type="caution">
    <text evidence="2">The sequence shown here is derived from an EMBL/GenBank/DDBJ whole genome shotgun (WGS) entry which is preliminary data.</text>
</comment>
<evidence type="ECO:0000313" key="2">
    <source>
        <dbReference type="EMBL" id="VEL23130.1"/>
    </source>
</evidence>
<evidence type="ECO:0000256" key="1">
    <source>
        <dbReference type="SAM" id="MobiDB-lite"/>
    </source>
</evidence>
<name>A0A448WY85_9PLAT</name>
<dbReference type="Proteomes" id="UP000784294">
    <property type="component" value="Unassembled WGS sequence"/>
</dbReference>
<reference evidence="2" key="1">
    <citation type="submission" date="2018-11" db="EMBL/GenBank/DDBJ databases">
        <authorList>
            <consortium name="Pathogen Informatics"/>
        </authorList>
    </citation>
    <scope>NUCLEOTIDE SEQUENCE</scope>
</reference>
<dbReference type="EMBL" id="CAAALY010060144">
    <property type="protein sequence ID" value="VEL23130.1"/>
    <property type="molecule type" value="Genomic_DNA"/>
</dbReference>
<accession>A0A448WY85</accession>
<keyword evidence="3" id="KW-1185">Reference proteome</keyword>
<protein>
    <submittedName>
        <fullName evidence="2">Uncharacterized protein</fullName>
    </submittedName>
</protein>
<sequence length="79" mass="8809">MMNQKTAKITYDCKCSPLECPPSPTLEKSAKILKCGNNSNRDDDYDGNMNSSDDDDEARPSGSLELRIPNISMFTDQVF</sequence>
<feature type="region of interest" description="Disordered" evidence="1">
    <location>
        <begin position="36"/>
        <end position="63"/>
    </location>
</feature>
<dbReference type="AlphaFoldDB" id="A0A448WY85"/>
<gene>
    <name evidence="2" type="ORF">PXEA_LOCUS16570</name>
</gene>
<evidence type="ECO:0000313" key="3">
    <source>
        <dbReference type="Proteomes" id="UP000784294"/>
    </source>
</evidence>
<proteinExistence type="predicted"/>